<evidence type="ECO:0000313" key="2">
    <source>
        <dbReference type="Proteomes" id="UP000260665"/>
    </source>
</evidence>
<proteinExistence type="predicted"/>
<protein>
    <submittedName>
        <fullName evidence="1">Type II secretory pathway, pseudopilin PulG</fullName>
    </submittedName>
</protein>
<accession>A0A3E1R991</accession>
<dbReference type="AlphaFoldDB" id="A0A3E1R991"/>
<dbReference type="Proteomes" id="UP000260665">
    <property type="component" value="Unassembled WGS sequence"/>
</dbReference>
<dbReference type="EMBL" id="QFZK01000012">
    <property type="protein sequence ID" value="RFO95781.1"/>
    <property type="molecule type" value="Genomic_DNA"/>
</dbReference>
<keyword evidence="2" id="KW-1185">Reference proteome</keyword>
<reference evidence="1 2" key="1">
    <citation type="submission" date="2018-05" db="EMBL/GenBank/DDBJ databases">
        <title>Rhodoferax soyangensis sp.nov., isolated from an oligotrophic freshwater lake.</title>
        <authorList>
            <person name="Park M."/>
        </authorList>
    </citation>
    <scope>NUCLEOTIDE SEQUENCE [LARGE SCALE GENOMIC DNA]</scope>
    <source>
        <strain evidence="1 2">IMCC26218</strain>
    </source>
</reference>
<evidence type="ECO:0000313" key="1">
    <source>
        <dbReference type="EMBL" id="RFO95781.1"/>
    </source>
</evidence>
<gene>
    <name evidence="1" type="ORF">DIC66_16470</name>
</gene>
<organism evidence="1 2">
    <name type="scientific">Rhodoferax lacus</name>
    <dbReference type="NCBI Taxonomy" id="2184758"/>
    <lineage>
        <taxon>Bacteria</taxon>
        <taxon>Pseudomonadati</taxon>
        <taxon>Pseudomonadota</taxon>
        <taxon>Betaproteobacteria</taxon>
        <taxon>Burkholderiales</taxon>
        <taxon>Comamonadaceae</taxon>
        <taxon>Rhodoferax</taxon>
    </lineage>
</organism>
<name>A0A3E1R991_9BURK</name>
<sequence>MALFAVAALGLLAAVAGQVWHSTAQRLREADLLFAGQQYRQALDSFYAYKAGGAQQYPAKLEDLLDDRRSQVTLRHLRRLYPDPMTGRADWVLVKAGERIVGLHSRSEASSFKRNFDESDAGFNGTDRYAQWVFRAGSAGGTGEGTP</sequence>
<comment type="caution">
    <text evidence="1">The sequence shown here is derived from an EMBL/GenBank/DDBJ whole genome shotgun (WGS) entry which is preliminary data.</text>
</comment>